<dbReference type="EMBL" id="KN831798">
    <property type="protein sequence ID" value="KIM37326.1"/>
    <property type="molecule type" value="Genomic_DNA"/>
</dbReference>
<dbReference type="AlphaFoldDB" id="A0A0C3C0X4"/>
<name>A0A0C3C0X4_HEBCY</name>
<keyword evidence="2" id="KW-1185">Reference proteome</keyword>
<accession>A0A0C3C0X4</accession>
<organism evidence="1 2">
    <name type="scientific">Hebeloma cylindrosporum</name>
    <dbReference type="NCBI Taxonomy" id="76867"/>
    <lineage>
        <taxon>Eukaryota</taxon>
        <taxon>Fungi</taxon>
        <taxon>Dikarya</taxon>
        <taxon>Basidiomycota</taxon>
        <taxon>Agaricomycotina</taxon>
        <taxon>Agaricomycetes</taxon>
        <taxon>Agaricomycetidae</taxon>
        <taxon>Agaricales</taxon>
        <taxon>Agaricineae</taxon>
        <taxon>Hymenogastraceae</taxon>
        <taxon>Hebeloma</taxon>
    </lineage>
</organism>
<evidence type="ECO:0000313" key="2">
    <source>
        <dbReference type="Proteomes" id="UP000053424"/>
    </source>
</evidence>
<reference evidence="2" key="2">
    <citation type="submission" date="2015-01" db="EMBL/GenBank/DDBJ databases">
        <title>Evolutionary Origins and Diversification of the Mycorrhizal Mutualists.</title>
        <authorList>
            <consortium name="DOE Joint Genome Institute"/>
            <consortium name="Mycorrhizal Genomics Consortium"/>
            <person name="Kohler A."/>
            <person name="Kuo A."/>
            <person name="Nagy L.G."/>
            <person name="Floudas D."/>
            <person name="Copeland A."/>
            <person name="Barry K.W."/>
            <person name="Cichocki N."/>
            <person name="Veneault-Fourrey C."/>
            <person name="LaButti K."/>
            <person name="Lindquist E.A."/>
            <person name="Lipzen A."/>
            <person name="Lundell T."/>
            <person name="Morin E."/>
            <person name="Murat C."/>
            <person name="Riley R."/>
            <person name="Ohm R."/>
            <person name="Sun H."/>
            <person name="Tunlid A."/>
            <person name="Henrissat B."/>
            <person name="Grigoriev I.V."/>
            <person name="Hibbett D.S."/>
            <person name="Martin F."/>
        </authorList>
    </citation>
    <scope>NUCLEOTIDE SEQUENCE [LARGE SCALE GENOMIC DNA]</scope>
    <source>
        <strain evidence="2">h7</strain>
    </source>
</reference>
<dbReference type="HOGENOM" id="CLU_2085117_0_0_1"/>
<proteinExistence type="predicted"/>
<sequence>MGRRDVEMSFFHRHSKRNLRQNGICHYDGIIIVRLSYHHLKAVRTLRLRVGIFEEGFESILQFLLLLHGRIIIFRSPLCVGRRMVQVVDVRNIFLLRPSLVPIAGGFVVLRCRSPFW</sequence>
<evidence type="ECO:0000313" key="1">
    <source>
        <dbReference type="EMBL" id="KIM37326.1"/>
    </source>
</evidence>
<reference evidence="1 2" key="1">
    <citation type="submission" date="2014-04" db="EMBL/GenBank/DDBJ databases">
        <authorList>
            <consortium name="DOE Joint Genome Institute"/>
            <person name="Kuo A."/>
            <person name="Gay G."/>
            <person name="Dore J."/>
            <person name="Kohler A."/>
            <person name="Nagy L.G."/>
            <person name="Floudas D."/>
            <person name="Copeland A."/>
            <person name="Barry K.W."/>
            <person name="Cichocki N."/>
            <person name="Veneault-Fourrey C."/>
            <person name="LaButti K."/>
            <person name="Lindquist E.A."/>
            <person name="Lipzen A."/>
            <person name="Lundell T."/>
            <person name="Morin E."/>
            <person name="Murat C."/>
            <person name="Sun H."/>
            <person name="Tunlid A."/>
            <person name="Henrissat B."/>
            <person name="Grigoriev I.V."/>
            <person name="Hibbett D.S."/>
            <person name="Martin F."/>
            <person name="Nordberg H.P."/>
            <person name="Cantor M.N."/>
            <person name="Hua S.X."/>
        </authorList>
    </citation>
    <scope>NUCLEOTIDE SEQUENCE [LARGE SCALE GENOMIC DNA]</scope>
    <source>
        <strain evidence="2">h7</strain>
    </source>
</reference>
<gene>
    <name evidence="1" type="ORF">M413DRAFT_277492</name>
</gene>
<protein>
    <submittedName>
        <fullName evidence="1">Uncharacterized protein</fullName>
    </submittedName>
</protein>
<dbReference type="Proteomes" id="UP000053424">
    <property type="component" value="Unassembled WGS sequence"/>
</dbReference>